<dbReference type="Proteomes" id="UP000823775">
    <property type="component" value="Unassembled WGS sequence"/>
</dbReference>
<comment type="similarity">
    <text evidence="1">Belongs to the ARG7 family.</text>
</comment>
<reference evidence="2 3" key="1">
    <citation type="journal article" date="2021" name="BMC Genomics">
        <title>Datura genome reveals duplications of psychoactive alkaloid biosynthetic genes and high mutation rate following tissue culture.</title>
        <authorList>
            <person name="Rajewski A."/>
            <person name="Carter-House D."/>
            <person name="Stajich J."/>
            <person name="Litt A."/>
        </authorList>
    </citation>
    <scope>NUCLEOTIDE SEQUENCE [LARGE SCALE GENOMIC DNA]</scope>
    <source>
        <strain evidence="2">AR-01</strain>
    </source>
</reference>
<protein>
    <submittedName>
        <fullName evidence="2">Uncharacterized protein</fullName>
    </submittedName>
</protein>
<dbReference type="EMBL" id="JACEIK010000033">
    <property type="protein sequence ID" value="MCD7447332.1"/>
    <property type="molecule type" value="Genomic_DNA"/>
</dbReference>
<dbReference type="PANTHER" id="PTHR31374">
    <property type="entry name" value="AUXIN-INDUCED PROTEIN-LIKE-RELATED"/>
    <property type="match status" value="1"/>
</dbReference>
<proteinExistence type="inferred from homology"/>
<dbReference type="Pfam" id="PF02519">
    <property type="entry name" value="Auxin_inducible"/>
    <property type="match status" value="1"/>
</dbReference>
<dbReference type="InterPro" id="IPR003676">
    <property type="entry name" value="SAUR_fam"/>
</dbReference>
<accession>A0ABS8RKK1</accession>
<dbReference type="PANTHER" id="PTHR31374:SF391">
    <property type="entry name" value="AUXIN-INDUCED PROTEIN 6B"/>
    <property type="match status" value="1"/>
</dbReference>
<comment type="caution">
    <text evidence="2">The sequence shown here is derived from an EMBL/GenBank/DDBJ whole genome shotgun (WGS) entry which is preliminary data.</text>
</comment>
<evidence type="ECO:0000313" key="3">
    <source>
        <dbReference type="Proteomes" id="UP000823775"/>
    </source>
</evidence>
<sequence length="196" mass="22437">MSACSKIRYIVRLRQMLRRWRKKAAMTARGRVPADVPSGHVAVTVGMDCKRFVVRATYLNHPLFQKLLARAEEEYGFSNSGPLSIPCDEALFEEILCYLARSDSDKNNVGCFINFEDFQRYCHVGIRTNIDFWADSRPLLNGISDKSICQEKHEISGPYQLNGPDSKRHELLVCYDGSRLTWPNRGGKWTDLAEMN</sequence>
<organism evidence="2 3">
    <name type="scientific">Datura stramonium</name>
    <name type="common">Jimsonweed</name>
    <name type="synonym">Common thornapple</name>
    <dbReference type="NCBI Taxonomy" id="4076"/>
    <lineage>
        <taxon>Eukaryota</taxon>
        <taxon>Viridiplantae</taxon>
        <taxon>Streptophyta</taxon>
        <taxon>Embryophyta</taxon>
        <taxon>Tracheophyta</taxon>
        <taxon>Spermatophyta</taxon>
        <taxon>Magnoliopsida</taxon>
        <taxon>eudicotyledons</taxon>
        <taxon>Gunneridae</taxon>
        <taxon>Pentapetalae</taxon>
        <taxon>asterids</taxon>
        <taxon>lamiids</taxon>
        <taxon>Solanales</taxon>
        <taxon>Solanaceae</taxon>
        <taxon>Solanoideae</taxon>
        <taxon>Datureae</taxon>
        <taxon>Datura</taxon>
    </lineage>
</organism>
<gene>
    <name evidence="2" type="ORF">HAX54_027196</name>
</gene>
<evidence type="ECO:0000313" key="2">
    <source>
        <dbReference type="EMBL" id="MCD7447332.1"/>
    </source>
</evidence>
<keyword evidence="3" id="KW-1185">Reference proteome</keyword>
<name>A0ABS8RKK1_DATST</name>
<evidence type="ECO:0000256" key="1">
    <source>
        <dbReference type="ARBA" id="ARBA00006974"/>
    </source>
</evidence>